<evidence type="ECO:0000313" key="1">
    <source>
        <dbReference type="EMBL" id="KAL2743219.1"/>
    </source>
</evidence>
<dbReference type="AlphaFoldDB" id="A0ABD2CER6"/>
<dbReference type="EMBL" id="JAYRBN010000056">
    <property type="protein sequence ID" value="KAL2743219.1"/>
    <property type="molecule type" value="Genomic_DNA"/>
</dbReference>
<organism evidence="1 2">
    <name type="scientific">Vespula maculifrons</name>
    <name type="common">Eastern yellow jacket</name>
    <name type="synonym">Wasp</name>
    <dbReference type="NCBI Taxonomy" id="7453"/>
    <lineage>
        <taxon>Eukaryota</taxon>
        <taxon>Metazoa</taxon>
        <taxon>Ecdysozoa</taxon>
        <taxon>Arthropoda</taxon>
        <taxon>Hexapoda</taxon>
        <taxon>Insecta</taxon>
        <taxon>Pterygota</taxon>
        <taxon>Neoptera</taxon>
        <taxon>Endopterygota</taxon>
        <taxon>Hymenoptera</taxon>
        <taxon>Apocrita</taxon>
        <taxon>Aculeata</taxon>
        <taxon>Vespoidea</taxon>
        <taxon>Vespidae</taxon>
        <taxon>Vespinae</taxon>
        <taxon>Vespula</taxon>
    </lineage>
</organism>
<accession>A0ABD2CER6</accession>
<keyword evidence="2" id="KW-1185">Reference proteome</keyword>
<comment type="caution">
    <text evidence="1">The sequence shown here is derived from an EMBL/GenBank/DDBJ whole genome shotgun (WGS) entry which is preliminary data.</text>
</comment>
<sequence>MRDNLNDTTKVKQCGKILSSKYSTIYELVTNEHRVTTIVNNPGPNDNKNQLEYENRMERSFDPNRSKGNVSEERPTLAAALWAIVNTIVAQTVLQAEVAASYLPLLNSKKELRRETEAPTTMDAQRAKALLIIPVRRRYALNERVDVVRHWGPCKGMPMHCLTPSRSGDVGSGIAKRFVLLSRE</sequence>
<protein>
    <submittedName>
        <fullName evidence="1">Uncharacterized protein</fullName>
    </submittedName>
</protein>
<evidence type="ECO:0000313" key="2">
    <source>
        <dbReference type="Proteomes" id="UP001607303"/>
    </source>
</evidence>
<dbReference type="Proteomes" id="UP001607303">
    <property type="component" value="Unassembled WGS sequence"/>
</dbReference>
<reference evidence="1 2" key="1">
    <citation type="journal article" date="2024" name="Ann. Entomol. Soc. Am.">
        <title>Genomic analyses of the southern and eastern yellowjacket wasps (Hymenoptera: Vespidae) reveal evolutionary signatures of social life.</title>
        <authorList>
            <person name="Catto M.A."/>
            <person name="Caine P.B."/>
            <person name="Orr S.E."/>
            <person name="Hunt B.G."/>
            <person name="Goodisman M.A.D."/>
        </authorList>
    </citation>
    <scope>NUCLEOTIDE SEQUENCE [LARGE SCALE GENOMIC DNA]</scope>
    <source>
        <strain evidence="1">232</strain>
        <tissue evidence="1">Head and thorax</tissue>
    </source>
</reference>
<name>A0ABD2CER6_VESMC</name>
<proteinExistence type="predicted"/>
<gene>
    <name evidence="1" type="ORF">V1477_008708</name>
</gene>